<keyword evidence="2" id="KW-1133">Transmembrane helix</keyword>
<name>C4LJY2_CORK4</name>
<feature type="transmembrane region" description="Helical" evidence="2">
    <location>
        <begin position="39"/>
        <end position="60"/>
    </location>
</feature>
<feature type="compositionally biased region" description="Polar residues" evidence="1">
    <location>
        <begin position="20"/>
        <end position="30"/>
    </location>
</feature>
<dbReference type="STRING" id="645127.ckrop_1397"/>
<feature type="region of interest" description="Disordered" evidence="1">
    <location>
        <begin position="101"/>
        <end position="165"/>
    </location>
</feature>
<dbReference type="EMBL" id="CP001620">
    <property type="protein sequence ID" value="ACR18137.1"/>
    <property type="molecule type" value="Genomic_DNA"/>
</dbReference>
<organism evidence="3 4">
    <name type="scientific">Corynebacterium kroppenstedtii (strain DSM 44385 / JCM 11950 / CIP 105744 / CCUG 35717)</name>
    <dbReference type="NCBI Taxonomy" id="645127"/>
    <lineage>
        <taxon>Bacteria</taxon>
        <taxon>Bacillati</taxon>
        <taxon>Actinomycetota</taxon>
        <taxon>Actinomycetes</taxon>
        <taxon>Mycobacteriales</taxon>
        <taxon>Corynebacteriaceae</taxon>
        <taxon>Corynebacterium</taxon>
    </lineage>
</organism>
<evidence type="ECO:0000256" key="1">
    <source>
        <dbReference type="SAM" id="MobiDB-lite"/>
    </source>
</evidence>
<feature type="transmembrane region" description="Helical" evidence="2">
    <location>
        <begin position="72"/>
        <end position="90"/>
    </location>
</feature>
<feature type="compositionally biased region" description="Basic and acidic residues" evidence="1">
    <location>
        <begin position="122"/>
        <end position="142"/>
    </location>
</feature>
<dbReference type="AlphaFoldDB" id="C4LJY2"/>
<feature type="compositionally biased region" description="Basic and acidic residues" evidence="1">
    <location>
        <begin position="1"/>
        <end position="14"/>
    </location>
</feature>
<evidence type="ECO:0000313" key="3">
    <source>
        <dbReference type="EMBL" id="ACR18137.1"/>
    </source>
</evidence>
<sequence>MSTEDKADRVHGDDALTSADGGQQEVQPQHTMPSVRVRIVQIIFLIAAVAATLFLAHWQWDRYTSDSGTAQNLGYVLQWPAIGAFFIIAYRKYLQYERELAEGNAEPGARRETSRSRRKESSRKGATDTPSRENDAPMREIPEDFLPQRSRPQPEQTPENPRKTH</sequence>
<dbReference type="RefSeq" id="WP_012732024.1">
    <property type="nucleotide sequence ID" value="NC_012704.1"/>
</dbReference>
<evidence type="ECO:0000313" key="4">
    <source>
        <dbReference type="Proteomes" id="UP000001473"/>
    </source>
</evidence>
<protein>
    <submittedName>
        <fullName evidence="3">Putative membrane protein</fullName>
    </submittedName>
</protein>
<reference evidence="3 4" key="1">
    <citation type="journal article" date="2008" name="J. Biotechnol.">
        <title>Ultrafast pyrosequencing of Corynebacterium kroppenstedtii DSM44385 revealed insights into the physiology of a lipophilic corynebacterium that lacks mycolic acids.</title>
        <authorList>
            <person name="Tauch A."/>
            <person name="Schneider J."/>
            <person name="Szczepanowski R."/>
            <person name="Tilker A."/>
            <person name="Viehoever P."/>
            <person name="Gartemann K.-H."/>
            <person name="Arnold W."/>
            <person name="Blom J."/>
            <person name="Brinkrolf K."/>
            <person name="Brune I."/>
            <person name="Goetker S."/>
            <person name="Weisshaar B."/>
            <person name="Goesmann A."/>
            <person name="Droege M."/>
            <person name="Puehler A."/>
        </authorList>
    </citation>
    <scope>NUCLEOTIDE SEQUENCE [LARGE SCALE GENOMIC DNA]</scope>
    <source>
        <strain evidence="4">DSM 44385 / JCM 11950 / CIP 105744 / CCUG 35717</strain>
    </source>
</reference>
<dbReference type="Proteomes" id="UP000001473">
    <property type="component" value="Chromosome"/>
</dbReference>
<keyword evidence="2" id="KW-0812">Transmembrane</keyword>
<dbReference type="KEGG" id="ckp:ckrop_1397"/>
<dbReference type="eggNOG" id="COG1566">
    <property type="taxonomic scope" value="Bacteria"/>
</dbReference>
<evidence type="ECO:0000256" key="2">
    <source>
        <dbReference type="SAM" id="Phobius"/>
    </source>
</evidence>
<dbReference type="HOGENOM" id="CLU_122754_1_1_11"/>
<feature type="region of interest" description="Disordered" evidence="1">
    <location>
        <begin position="1"/>
        <end position="30"/>
    </location>
</feature>
<gene>
    <name evidence="3" type="ordered locus">ckrop_1397</name>
</gene>
<feature type="compositionally biased region" description="Polar residues" evidence="1">
    <location>
        <begin position="150"/>
        <end position="159"/>
    </location>
</feature>
<keyword evidence="2" id="KW-0472">Membrane</keyword>
<proteinExistence type="predicted"/>
<accession>C4LJY2</accession>
<keyword evidence="4" id="KW-1185">Reference proteome</keyword>